<dbReference type="Gene3D" id="3.50.80.10">
    <property type="entry name" value="D-tyrosyl-tRNA(Tyr) deacylase"/>
    <property type="match status" value="1"/>
</dbReference>
<keyword evidence="9" id="KW-1185">Reference proteome</keyword>
<dbReference type="PANTHER" id="PTHR10472">
    <property type="entry name" value="D-TYROSYL-TRNA TYR DEACYLASE"/>
    <property type="match status" value="1"/>
</dbReference>
<reference evidence="8" key="1">
    <citation type="submission" date="2022-11" db="UniProtKB">
        <authorList>
            <consortium name="EnsemblMetazoa"/>
        </authorList>
    </citation>
    <scope>IDENTIFICATION</scope>
</reference>
<dbReference type="SUPFAM" id="SSF69500">
    <property type="entry name" value="DTD-like"/>
    <property type="match status" value="1"/>
</dbReference>
<evidence type="ECO:0000256" key="3">
    <source>
        <dbReference type="ARBA" id="ARBA00013056"/>
    </source>
</evidence>
<comment type="catalytic activity">
    <reaction evidence="6">
        <text>glycyl-tRNA(Ala) + H2O = tRNA(Ala) + glycine + H(+)</text>
        <dbReference type="Rhea" id="RHEA:53744"/>
        <dbReference type="Rhea" id="RHEA-COMP:9657"/>
        <dbReference type="Rhea" id="RHEA-COMP:13640"/>
        <dbReference type="ChEBI" id="CHEBI:15377"/>
        <dbReference type="ChEBI" id="CHEBI:15378"/>
        <dbReference type="ChEBI" id="CHEBI:57305"/>
        <dbReference type="ChEBI" id="CHEBI:78442"/>
        <dbReference type="ChEBI" id="CHEBI:78522"/>
        <dbReference type="EC" id="3.1.1.96"/>
    </reaction>
</comment>
<evidence type="ECO:0000256" key="7">
    <source>
        <dbReference type="ARBA" id="ARBA00048018"/>
    </source>
</evidence>
<keyword evidence="5" id="KW-0378">Hydrolase</keyword>
<dbReference type="OMA" id="ELLPKMX"/>
<evidence type="ECO:0000256" key="2">
    <source>
        <dbReference type="ARBA" id="ARBA00011738"/>
    </source>
</evidence>
<dbReference type="PANTHER" id="PTHR10472:SF1">
    <property type="entry name" value="D-AMINOACYL-TRNA DEACYLASE 2"/>
    <property type="match status" value="1"/>
</dbReference>
<evidence type="ECO:0000256" key="4">
    <source>
        <dbReference type="ARBA" id="ARBA00022490"/>
    </source>
</evidence>
<dbReference type="Pfam" id="PF02580">
    <property type="entry name" value="Tyr_Deacylase"/>
    <property type="match status" value="1"/>
</dbReference>
<evidence type="ECO:0000256" key="5">
    <source>
        <dbReference type="ARBA" id="ARBA00022801"/>
    </source>
</evidence>
<dbReference type="EnsemblMetazoa" id="XM_021045560.2">
    <property type="protein sequence ID" value="XP_020901219.1"/>
    <property type="gene ID" value="LOC110239806"/>
</dbReference>
<sequence length="175" mass="19328">MASFTSSDNGQSIRIIIQQCLNASLQLQSLMDEREEKRYVRINRGIVVLLCFLKGASLDMIPKAVKAVLNIKLSELPDGSKVSVLDLPGDVLIVPQATLGGKMKGKSMQYHSNIAKHEALPLYEEFTKLCQEMVLSDSKITSGHTTSPQVKWGTYGSRQVLSVNTNGPYTHVMDF</sequence>
<protein>
    <recommendedName>
        <fullName evidence="3">D-aminoacyl-tRNA deacylase</fullName>
        <ecNumber evidence="3">3.1.1.96</ecNumber>
    </recommendedName>
</protein>
<name>A0A913X9M6_EXADI</name>
<evidence type="ECO:0000313" key="9">
    <source>
        <dbReference type="Proteomes" id="UP000887567"/>
    </source>
</evidence>
<evidence type="ECO:0000313" key="8">
    <source>
        <dbReference type="EnsemblMetazoa" id="XP_020901219.1"/>
    </source>
</evidence>
<dbReference type="InterPro" id="IPR023509">
    <property type="entry name" value="DTD-like_sf"/>
</dbReference>
<dbReference type="KEGG" id="epa:110239806"/>
<dbReference type="GO" id="GO:0051500">
    <property type="term" value="F:D-tyrosyl-tRNA(Tyr) deacylase activity"/>
    <property type="evidence" value="ECO:0007669"/>
    <property type="project" value="TreeGrafter"/>
</dbReference>
<comment type="catalytic activity">
    <reaction evidence="7">
        <text>a D-aminoacyl-tRNA + H2O = a tRNA + a D-alpha-amino acid + H(+)</text>
        <dbReference type="Rhea" id="RHEA:13953"/>
        <dbReference type="Rhea" id="RHEA-COMP:10123"/>
        <dbReference type="Rhea" id="RHEA-COMP:10124"/>
        <dbReference type="ChEBI" id="CHEBI:15377"/>
        <dbReference type="ChEBI" id="CHEBI:15378"/>
        <dbReference type="ChEBI" id="CHEBI:59871"/>
        <dbReference type="ChEBI" id="CHEBI:78442"/>
        <dbReference type="ChEBI" id="CHEBI:79333"/>
        <dbReference type="EC" id="3.1.1.96"/>
    </reaction>
</comment>
<comment type="subunit">
    <text evidence="2">Homodimer.</text>
</comment>
<evidence type="ECO:0000256" key="1">
    <source>
        <dbReference type="ARBA" id="ARBA00004496"/>
    </source>
</evidence>
<dbReference type="RefSeq" id="XP_020901219.1">
    <property type="nucleotide sequence ID" value="XM_021045560.2"/>
</dbReference>
<dbReference type="GO" id="GO:0005737">
    <property type="term" value="C:cytoplasm"/>
    <property type="evidence" value="ECO:0007669"/>
    <property type="project" value="UniProtKB-SubCell"/>
</dbReference>
<keyword evidence="4" id="KW-0963">Cytoplasm</keyword>
<accession>A0A913X9M6</accession>
<dbReference type="GeneID" id="110239806"/>
<dbReference type="AlphaFoldDB" id="A0A913X9M6"/>
<dbReference type="Proteomes" id="UP000887567">
    <property type="component" value="Unplaced"/>
</dbReference>
<dbReference type="OrthoDB" id="275783at2759"/>
<comment type="subcellular location">
    <subcellularLocation>
        <location evidence="1">Cytoplasm</location>
    </subcellularLocation>
</comment>
<dbReference type="EC" id="3.1.1.96" evidence="3"/>
<organism evidence="8 9">
    <name type="scientific">Exaiptasia diaphana</name>
    <name type="common">Tropical sea anemone</name>
    <name type="synonym">Aiptasia pulchella</name>
    <dbReference type="NCBI Taxonomy" id="2652724"/>
    <lineage>
        <taxon>Eukaryota</taxon>
        <taxon>Metazoa</taxon>
        <taxon>Cnidaria</taxon>
        <taxon>Anthozoa</taxon>
        <taxon>Hexacorallia</taxon>
        <taxon>Actiniaria</taxon>
        <taxon>Aiptasiidae</taxon>
        <taxon>Exaiptasia</taxon>
    </lineage>
</organism>
<proteinExistence type="predicted"/>
<dbReference type="InterPro" id="IPR003732">
    <property type="entry name" value="Daa-tRNA_deacyls_DTD"/>
</dbReference>
<evidence type="ECO:0000256" key="6">
    <source>
        <dbReference type="ARBA" id="ARBA00047676"/>
    </source>
</evidence>